<keyword evidence="4" id="KW-1185">Reference proteome</keyword>
<feature type="compositionally biased region" description="Basic and acidic residues" evidence="1">
    <location>
        <begin position="81"/>
        <end position="102"/>
    </location>
</feature>
<dbReference type="PATRIC" id="fig|69222.5.peg.3610"/>
<accession>A0A014N4D6</accession>
<dbReference type="InterPro" id="IPR009468">
    <property type="entry name" value="DUF1090"/>
</dbReference>
<keyword evidence="2" id="KW-0732">Signal</keyword>
<sequence length="124" mass="14186">MKFLTIPAFTLLTLTSFAQAADSLCLQKEQDIQHEIDIARQHNNQRRVNGLERALTEARAGCSDEKLKTLHQQKIKQHQQKVAERQQELEKEKAEGDDSKKIAKREAKLAEAKHELQEVIAAPY</sequence>
<reference evidence="3 4" key="1">
    <citation type="submission" date="2014-02" db="EMBL/GenBank/DDBJ databases">
        <title>Draft genome of Erwinia mallotivora strain BT-MARDI, a papaya dieback pathogen.</title>
        <authorList>
            <person name="Redzuan R."/>
            <person name="Abu Bakar N."/>
            <person name="Badrun R."/>
            <person name="Mohd Raih M.F."/>
            <person name="Rozano L."/>
            <person name="Mat Amin N."/>
        </authorList>
    </citation>
    <scope>NUCLEOTIDE SEQUENCE [LARGE SCALE GENOMIC DNA]</scope>
    <source>
        <strain evidence="3 4">BT-MARDI</strain>
    </source>
</reference>
<dbReference type="Pfam" id="PF06476">
    <property type="entry name" value="DUF1090"/>
    <property type="match status" value="1"/>
</dbReference>
<protein>
    <submittedName>
        <fullName evidence="3">Exported protein YqjC</fullName>
    </submittedName>
</protein>
<evidence type="ECO:0000256" key="1">
    <source>
        <dbReference type="SAM" id="MobiDB-lite"/>
    </source>
</evidence>
<evidence type="ECO:0000313" key="4">
    <source>
        <dbReference type="Proteomes" id="UP000019918"/>
    </source>
</evidence>
<feature type="signal peptide" evidence="2">
    <location>
        <begin position="1"/>
        <end position="20"/>
    </location>
</feature>
<dbReference type="OrthoDB" id="8689941at2"/>
<name>A0A014N4D6_9GAMM</name>
<dbReference type="EMBL" id="JFHN01000063">
    <property type="protein sequence ID" value="EXU74238.1"/>
    <property type="molecule type" value="Genomic_DNA"/>
</dbReference>
<feature type="chain" id="PRO_5001474254" evidence="2">
    <location>
        <begin position="21"/>
        <end position="124"/>
    </location>
</feature>
<evidence type="ECO:0000313" key="3">
    <source>
        <dbReference type="EMBL" id="EXU74238.1"/>
    </source>
</evidence>
<gene>
    <name evidence="3" type="ORF">BG55_17710</name>
</gene>
<feature type="region of interest" description="Disordered" evidence="1">
    <location>
        <begin position="74"/>
        <end position="102"/>
    </location>
</feature>
<dbReference type="AlphaFoldDB" id="A0A014N4D6"/>
<dbReference type="STRING" id="69222.BG55_17710"/>
<dbReference type="Proteomes" id="UP000019918">
    <property type="component" value="Unassembled WGS sequence"/>
</dbReference>
<proteinExistence type="predicted"/>
<comment type="caution">
    <text evidence="3">The sequence shown here is derived from an EMBL/GenBank/DDBJ whole genome shotgun (WGS) entry which is preliminary data.</text>
</comment>
<evidence type="ECO:0000256" key="2">
    <source>
        <dbReference type="SAM" id="SignalP"/>
    </source>
</evidence>
<organism evidence="3 4">
    <name type="scientific">Erwinia mallotivora</name>
    <dbReference type="NCBI Taxonomy" id="69222"/>
    <lineage>
        <taxon>Bacteria</taxon>
        <taxon>Pseudomonadati</taxon>
        <taxon>Pseudomonadota</taxon>
        <taxon>Gammaproteobacteria</taxon>
        <taxon>Enterobacterales</taxon>
        <taxon>Erwiniaceae</taxon>
        <taxon>Erwinia</taxon>
    </lineage>
</organism>
<dbReference type="RefSeq" id="WP_034939786.1">
    <property type="nucleotide sequence ID" value="NZ_JBHLYB010000305.1"/>
</dbReference>